<reference evidence="4 5" key="1">
    <citation type="journal article" date="2015" name="Microbiome">
        <title>Genomic resolution of linkages in carbon, nitrogen, and sulfur cycling among widespread estuary sediment bacteria.</title>
        <authorList>
            <person name="Baker B.J."/>
            <person name="Lazar C.S."/>
            <person name="Teske A.P."/>
            <person name="Dick G.J."/>
        </authorList>
    </citation>
    <scope>NUCLEOTIDE SEQUENCE [LARGE SCALE GENOMIC DNA]</scope>
    <source>
        <strain evidence="4">DG_26</strain>
    </source>
</reference>
<name>A0A0S7WJL3_UNCT6</name>
<dbReference type="InterPro" id="IPR013783">
    <property type="entry name" value="Ig-like_fold"/>
</dbReference>
<feature type="signal peptide" evidence="2">
    <location>
        <begin position="1"/>
        <end position="28"/>
    </location>
</feature>
<dbReference type="Proteomes" id="UP000051124">
    <property type="component" value="Unassembled WGS sequence"/>
</dbReference>
<feature type="domain" description="Fibronectin type-III" evidence="3">
    <location>
        <begin position="31"/>
        <end position="128"/>
    </location>
</feature>
<evidence type="ECO:0000313" key="5">
    <source>
        <dbReference type="Proteomes" id="UP000051124"/>
    </source>
</evidence>
<dbReference type="InterPro" id="IPR003961">
    <property type="entry name" value="FN3_dom"/>
</dbReference>
<feature type="transmembrane region" description="Helical" evidence="1">
    <location>
        <begin position="358"/>
        <end position="378"/>
    </location>
</feature>
<proteinExistence type="predicted"/>
<dbReference type="CDD" id="cd00063">
    <property type="entry name" value="FN3"/>
    <property type="match status" value="1"/>
</dbReference>
<organism evidence="4 5">
    <name type="scientific">candidate division TA06 bacterium DG_26</name>
    <dbReference type="NCBI Taxonomy" id="1703771"/>
    <lineage>
        <taxon>Bacteria</taxon>
        <taxon>Bacteria division TA06</taxon>
    </lineage>
</organism>
<keyword evidence="1" id="KW-1133">Transmembrane helix</keyword>
<comment type="caution">
    <text evidence="4">The sequence shown here is derived from an EMBL/GenBank/DDBJ whole genome shotgun (WGS) entry which is preliminary data.</text>
</comment>
<keyword evidence="1" id="KW-0472">Membrane</keyword>
<dbReference type="PROSITE" id="PS50853">
    <property type="entry name" value="FN3"/>
    <property type="match status" value="1"/>
</dbReference>
<dbReference type="EMBL" id="LIZT01000026">
    <property type="protein sequence ID" value="KPJ50255.1"/>
    <property type="molecule type" value="Genomic_DNA"/>
</dbReference>
<gene>
    <name evidence="4" type="ORF">AMJ40_03320</name>
</gene>
<feature type="chain" id="PRO_5006639532" description="Fibronectin type-III domain-containing protein" evidence="2">
    <location>
        <begin position="29"/>
        <end position="385"/>
    </location>
</feature>
<keyword evidence="2" id="KW-0732">Signal</keyword>
<feature type="transmembrane region" description="Helical" evidence="1">
    <location>
        <begin position="136"/>
        <end position="156"/>
    </location>
</feature>
<dbReference type="InterPro" id="IPR036116">
    <property type="entry name" value="FN3_sf"/>
</dbReference>
<dbReference type="Pfam" id="PF20539">
    <property type="entry name" value="DUF6754"/>
    <property type="match status" value="1"/>
</dbReference>
<evidence type="ECO:0000256" key="1">
    <source>
        <dbReference type="SAM" id="Phobius"/>
    </source>
</evidence>
<evidence type="ECO:0000313" key="4">
    <source>
        <dbReference type="EMBL" id="KPJ50255.1"/>
    </source>
</evidence>
<accession>A0A0S7WJL3</accession>
<dbReference type="Gene3D" id="2.60.40.10">
    <property type="entry name" value="Immunoglobulins"/>
    <property type="match status" value="1"/>
</dbReference>
<evidence type="ECO:0000256" key="2">
    <source>
        <dbReference type="SAM" id="SignalP"/>
    </source>
</evidence>
<sequence length="385" mass="42159">MTRKHPLFIFFGMIFLIALLLFSVQPKAAAPPTSVRAYDTPNDNGGRITVVWTVSPDDTNRAISGYEIHRSEAIDGDYEYRGYVGRGMTEYTDGVEKGAGYHYRVKVRGRLLGDSELSQPSGLATPSVQWFHRGRVNVLVGVGFFSAMVFFFISAARRGKELFVRRIAGLQAVDEAVGRATEMGKPILYVPGLSVADDVATIASLNILSQVAKKTAQYETRLLVPNRDPIVFSIAQEIVKEAHASVGRPDTYRAEDIFFVTQSQFGYAAAVDGIMVREKPATNFFLGMFWAESLVLAETGSSIGAIQIAGTDAVTQLPFFIAACDYTLIGEELYAASSYLSREPLQLGSLKAQDWAKVVITALVVAGVIISALGYQFFTRIFEVN</sequence>
<dbReference type="InterPro" id="IPR046642">
    <property type="entry name" value="DUF6754"/>
</dbReference>
<dbReference type="SUPFAM" id="SSF49265">
    <property type="entry name" value="Fibronectin type III"/>
    <property type="match status" value="1"/>
</dbReference>
<keyword evidence="1" id="KW-0812">Transmembrane</keyword>
<dbReference type="AlphaFoldDB" id="A0A0S7WJL3"/>
<evidence type="ECO:0000259" key="3">
    <source>
        <dbReference type="PROSITE" id="PS50853"/>
    </source>
</evidence>
<protein>
    <recommendedName>
        <fullName evidence="3">Fibronectin type-III domain-containing protein</fullName>
    </recommendedName>
</protein>